<evidence type="ECO:0000256" key="8">
    <source>
        <dbReference type="HAMAP-Rule" id="MF_00316"/>
    </source>
</evidence>
<comment type="similarity">
    <text evidence="8">Belongs to the MobA family.</text>
</comment>
<keyword evidence="6 8" id="KW-0342">GTP-binding</keyword>
<organism evidence="10 11">
    <name type="scientific">Siminovitchia fordii</name>
    <dbReference type="NCBI Taxonomy" id="254759"/>
    <lineage>
        <taxon>Bacteria</taxon>
        <taxon>Bacillati</taxon>
        <taxon>Bacillota</taxon>
        <taxon>Bacilli</taxon>
        <taxon>Bacillales</taxon>
        <taxon>Bacillaceae</taxon>
        <taxon>Siminovitchia</taxon>
    </lineage>
</organism>
<keyword evidence="1 8" id="KW-0963">Cytoplasm</keyword>
<comment type="subcellular location">
    <subcellularLocation>
        <location evidence="8">Cytoplasm</location>
    </subcellularLocation>
</comment>
<evidence type="ECO:0000259" key="9">
    <source>
        <dbReference type="Pfam" id="PF12804"/>
    </source>
</evidence>
<comment type="domain">
    <text evidence="8">The N-terminal domain determines nucleotide recognition and specific binding, while the C-terminal domain determines the specific binding to the target protein.</text>
</comment>
<feature type="binding site" evidence="8">
    <location>
        <position position="18"/>
    </location>
    <ligand>
        <name>GTP</name>
        <dbReference type="ChEBI" id="CHEBI:37565"/>
    </ligand>
</feature>
<name>A0ABQ4KBC1_9BACI</name>
<evidence type="ECO:0000256" key="7">
    <source>
        <dbReference type="ARBA" id="ARBA00023150"/>
    </source>
</evidence>
<keyword evidence="11" id="KW-1185">Reference proteome</keyword>
<reference evidence="10 11" key="1">
    <citation type="submission" date="2021-03" db="EMBL/GenBank/DDBJ databases">
        <title>Antimicrobial resistance genes in bacteria isolated from Japanese honey, and their potential for conferring macrolide and lincosamide resistance in the American foulbrood pathogen Paenibacillus larvae.</title>
        <authorList>
            <person name="Okamoto M."/>
            <person name="Kumagai M."/>
            <person name="Kanamori H."/>
            <person name="Takamatsu D."/>
        </authorList>
    </citation>
    <scope>NUCLEOTIDE SEQUENCE [LARGE SCALE GENOMIC DNA]</scope>
    <source>
        <strain evidence="10 11">J1TS3</strain>
    </source>
</reference>
<evidence type="ECO:0000313" key="11">
    <source>
        <dbReference type="Proteomes" id="UP000680279"/>
    </source>
</evidence>
<evidence type="ECO:0000256" key="2">
    <source>
        <dbReference type="ARBA" id="ARBA00022679"/>
    </source>
</evidence>
<feature type="binding site" evidence="8">
    <location>
        <position position="94"/>
    </location>
    <ligand>
        <name>GTP</name>
        <dbReference type="ChEBI" id="CHEBI:37565"/>
    </ligand>
</feature>
<keyword evidence="2 8" id="KW-0808">Transferase</keyword>
<evidence type="ECO:0000256" key="5">
    <source>
        <dbReference type="ARBA" id="ARBA00022842"/>
    </source>
</evidence>
<evidence type="ECO:0000256" key="1">
    <source>
        <dbReference type="ARBA" id="ARBA00022490"/>
    </source>
</evidence>
<dbReference type="Gene3D" id="3.90.550.10">
    <property type="entry name" value="Spore Coat Polysaccharide Biosynthesis Protein SpsA, Chain A"/>
    <property type="match status" value="1"/>
</dbReference>
<keyword evidence="5 8" id="KW-0460">Magnesium</keyword>
<dbReference type="PANTHER" id="PTHR19136">
    <property type="entry name" value="MOLYBDENUM COFACTOR GUANYLYLTRANSFERASE"/>
    <property type="match status" value="1"/>
</dbReference>
<accession>A0ABQ4KBC1</accession>
<dbReference type="Proteomes" id="UP000680279">
    <property type="component" value="Unassembled WGS sequence"/>
</dbReference>
<dbReference type="InterPro" id="IPR025877">
    <property type="entry name" value="MobA-like_NTP_Trfase"/>
</dbReference>
<keyword evidence="3 8" id="KW-0479">Metal-binding</keyword>
<evidence type="ECO:0000256" key="3">
    <source>
        <dbReference type="ARBA" id="ARBA00022723"/>
    </source>
</evidence>
<dbReference type="InterPro" id="IPR029044">
    <property type="entry name" value="Nucleotide-diphossugar_trans"/>
</dbReference>
<sequence>MNTIILAGGKSSRMGQNKALMKIGGRRVIDRIAAELEPVSNKMIVIANDPAQYEHMNAFIIEDEPAFKGQGPLVGIYTGLKEAGCGPCLVVACDMPFVSARIGRELVSILKRNKVDAVVPIHEDRMHPLFAVYDARVAETVKKTLMDGKRSVKSFLDRIDVEYFTIKEKRDAVWNMNTMEEYIQAAKMAEGREGE</sequence>
<keyword evidence="4 8" id="KW-0547">Nucleotide-binding</keyword>
<comment type="caution">
    <text evidence="8">Lacks conserved residue(s) required for the propagation of feature annotation.</text>
</comment>
<protein>
    <recommendedName>
        <fullName evidence="8">Probable molybdenum cofactor guanylyltransferase</fullName>
        <shortName evidence="8">MoCo guanylyltransferase</shortName>
        <ecNumber evidence="8">2.7.7.77</ecNumber>
    </recommendedName>
    <alternativeName>
        <fullName evidence="8">GTP:molybdopterin guanylyltransferase</fullName>
    </alternativeName>
    <alternativeName>
        <fullName evidence="8">Mo-MPT guanylyltransferase</fullName>
    </alternativeName>
    <alternativeName>
        <fullName evidence="8">Molybdopterin guanylyltransferase</fullName>
    </alternativeName>
    <alternativeName>
        <fullName evidence="8">Molybdopterin-guanine dinucleotide synthase</fullName>
        <shortName evidence="8">MGD synthase</shortName>
    </alternativeName>
</protein>
<gene>
    <name evidence="8" type="primary">mobA</name>
    <name evidence="10" type="ORF">J1TS3_35620</name>
</gene>
<dbReference type="HAMAP" id="MF_00316">
    <property type="entry name" value="MobA"/>
    <property type="match status" value="1"/>
</dbReference>
<evidence type="ECO:0000313" key="10">
    <source>
        <dbReference type="EMBL" id="GIN22428.1"/>
    </source>
</evidence>
<comment type="catalytic activity">
    <reaction evidence="8">
        <text>Mo-molybdopterin + GTP + H(+) = Mo-molybdopterin guanine dinucleotide + diphosphate</text>
        <dbReference type="Rhea" id="RHEA:34243"/>
        <dbReference type="ChEBI" id="CHEBI:15378"/>
        <dbReference type="ChEBI" id="CHEBI:33019"/>
        <dbReference type="ChEBI" id="CHEBI:37565"/>
        <dbReference type="ChEBI" id="CHEBI:71302"/>
        <dbReference type="ChEBI" id="CHEBI:71310"/>
        <dbReference type="EC" id="2.7.7.77"/>
    </reaction>
</comment>
<evidence type="ECO:0000256" key="6">
    <source>
        <dbReference type="ARBA" id="ARBA00023134"/>
    </source>
</evidence>
<dbReference type="SUPFAM" id="SSF53448">
    <property type="entry name" value="Nucleotide-diphospho-sugar transferases"/>
    <property type="match status" value="1"/>
</dbReference>
<dbReference type="EC" id="2.7.7.77" evidence="8"/>
<feature type="binding site" evidence="8">
    <location>
        <position position="94"/>
    </location>
    <ligand>
        <name>Mg(2+)</name>
        <dbReference type="ChEBI" id="CHEBI:18420"/>
    </ligand>
</feature>
<dbReference type="PANTHER" id="PTHR19136:SF81">
    <property type="entry name" value="MOLYBDENUM COFACTOR GUANYLYLTRANSFERASE"/>
    <property type="match status" value="1"/>
</dbReference>
<comment type="function">
    <text evidence="8">Transfers a GMP moiety from GTP to Mo-molybdopterin (Mo-MPT) cofactor (Moco or molybdenum cofactor) to form Mo-molybdopterin guanine dinucleotide (Mo-MGD) cofactor.</text>
</comment>
<dbReference type="InterPro" id="IPR013482">
    <property type="entry name" value="Molybde_CF_guanTrfase"/>
</dbReference>
<feature type="binding site" evidence="8">
    <location>
        <begin position="6"/>
        <end position="8"/>
    </location>
    <ligand>
        <name>GTP</name>
        <dbReference type="ChEBI" id="CHEBI:37565"/>
    </ligand>
</feature>
<feature type="domain" description="MobA-like NTP transferase" evidence="9">
    <location>
        <begin position="4"/>
        <end position="158"/>
    </location>
</feature>
<comment type="cofactor">
    <cofactor evidence="8">
        <name>Mg(2+)</name>
        <dbReference type="ChEBI" id="CHEBI:18420"/>
    </cofactor>
</comment>
<proteinExistence type="inferred from homology"/>
<dbReference type="Pfam" id="PF12804">
    <property type="entry name" value="NTP_transf_3"/>
    <property type="match status" value="1"/>
</dbReference>
<evidence type="ECO:0000256" key="4">
    <source>
        <dbReference type="ARBA" id="ARBA00022741"/>
    </source>
</evidence>
<dbReference type="EMBL" id="BOQT01000017">
    <property type="protein sequence ID" value="GIN22428.1"/>
    <property type="molecule type" value="Genomic_DNA"/>
</dbReference>
<dbReference type="CDD" id="cd02503">
    <property type="entry name" value="MobA"/>
    <property type="match status" value="1"/>
</dbReference>
<keyword evidence="7 8" id="KW-0501">Molybdenum cofactor biosynthesis</keyword>
<comment type="caution">
    <text evidence="10">The sequence shown here is derived from an EMBL/GenBank/DDBJ whole genome shotgun (WGS) entry which is preliminary data.</text>
</comment>
<dbReference type="RefSeq" id="WP_144516349.1">
    <property type="nucleotide sequence ID" value="NZ_BOQT01000017.1"/>
</dbReference>
<feature type="binding site" evidence="8">
    <location>
        <position position="63"/>
    </location>
    <ligand>
        <name>GTP</name>
        <dbReference type="ChEBI" id="CHEBI:37565"/>
    </ligand>
</feature>